<feature type="region of interest" description="Disordered" evidence="1">
    <location>
        <begin position="1"/>
        <end position="22"/>
    </location>
</feature>
<gene>
    <name evidence="2" type="ORF">NMN56_004435</name>
</gene>
<evidence type="ECO:0000313" key="2">
    <source>
        <dbReference type="EMBL" id="MDJ1131218.1"/>
    </source>
</evidence>
<reference evidence="2 3" key="1">
    <citation type="submission" date="2023-05" db="EMBL/GenBank/DDBJ databases">
        <title>Streptantibioticus silvisoli sp. nov., acidotolerant actinomycetes 1 from pine litter.</title>
        <authorList>
            <person name="Swiecimska M."/>
            <person name="Golinska P."/>
            <person name="Sangal V."/>
            <person name="Wachnowicz B."/>
            <person name="Goodfellow M."/>
        </authorList>
    </citation>
    <scope>NUCLEOTIDE SEQUENCE [LARGE SCALE GENOMIC DNA]</scope>
    <source>
        <strain evidence="2 3">DSM 42109</strain>
    </source>
</reference>
<dbReference type="Proteomes" id="UP001214441">
    <property type="component" value="Unassembled WGS sequence"/>
</dbReference>
<name>A0ABT6ZRT2_9ACTN</name>
<evidence type="ECO:0000313" key="3">
    <source>
        <dbReference type="Proteomes" id="UP001214441"/>
    </source>
</evidence>
<sequence length="79" mass="8435">MTGPGAYTPRSGDRVNVTRTTRDGTSATCQGLITFDEPFSEDTRFRLGHTAYPSADAARARYGITQTITPVPADGTPDV</sequence>
<dbReference type="RefSeq" id="WP_274039049.1">
    <property type="nucleotide sequence ID" value="NZ_JANCPR020000004.1"/>
</dbReference>
<organism evidence="2 3">
    <name type="scientific">Streptomyces iconiensis</name>
    <dbReference type="NCBI Taxonomy" id="1384038"/>
    <lineage>
        <taxon>Bacteria</taxon>
        <taxon>Bacillati</taxon>
        <taxon>Actinomycetota</taxon>
        <taxon>Actinomycetes</taxon>
        <taxon>Kitasatosporales</taxon>
        <taxon>Streptomycetaceae</taxon>
        <taxon>Streptomyces</taxon>
    </lineage>
</organism>
<dbReference type="EMBL" id="JANCPR020000004">
    <property type="protein sequence ID" value="MDJ1131218.1"/>
    <property type="molecule type" value="Genomic_DNA"/>
</dbReference>
<protein>
    <submittedName>
        <fullName evidence="2">Uncharacterized protein</fullName>
    </submittedName>
</protein>
<accession>A0ABT6ZRT2</accession>
<keyword evidence="3" id="KW-1185">Reference proteome</keyword>
<evidence type="ECO:0000256" key="1">
    <source>
        <dbReference type="SAM" id="MobiDB-lite"/>
    </source>
</evidence>
<proteinExistence type="predicted"/>
<comment type="caution">
    <text evidence="2">The sequence shown here is derived from an EMBL/GenBank/DDBJ whole genome shotgun (WGS) entry which is preliminary data.</text>
</comment>